<sequence length="374" mass="40188">MASASAPPPAKDEKTIPFLRSLTEMLQNNKELISFVPGKKTATETIQGKILVHDRIRVQTEVLPIYFNHASFASLRRQLSYFSFIRVGKGRQGGVTYVNEGVMVLSDILRLKRRTAQSGGGGAAAAKGAAAGKEKSVEQQQPSQSASLEDVASAVLKGTLHAVKTNQYLDTDTAVAAAAASTSATHHHGPSNITSSSVCRTNSTTNSSSASSDNAESTGNNNNGNTDNKDIPRNISPSKLPFKSSDSKRPLSQNKSGSVAISRKDCPRLHRLLYVNNVVPFIHLPPKMKRSKSNEENEDGSITDGNAKVVAAAPPSKKARRGSKQEENTAGTPKSKQHQQRRQHQEELFQHCAARERTTSESAISALLALGVQQ</sequence>
<feature type="compositionally biased region" description="Low complexity" evidence="4">
    <location>
        <begin position="194"/>
        <end position="226"/>
    </location>
</feature>
<reference evidence="7" key="3">
    <citation type="submission" date="2008-09" db="EMBL/GenBank/DDBJ databases">
        <authorList>
            <consortium name="Diatom Consortium"/>
            <person name="Grigoriev I."/>
            <person name="Grimwood J."/>
            <person name="Kuo A."/>
            <person name="Otillar R.P."/>
            <person name="Salamov A."/>
            <person name="Detter J.C."/>
            <person name="Schmutz J."/>
            <person name="Lindquist E."/>
            <person name="Shapiro H."/>
            <person name="Lucas S."/>
            <person name="Glavina del Rio T."/>
            <person name="Bruce D."/>
            <person name="Pitluck S."/>
            <person name="Rokhsar D."/>
            <person name="Armbrust V."/>
        </authorList>
    </citation>
    <scope>GENOME REANNOTATION</scope>
    <source>
        <strain evidence="7">CCMP1335</strain>
    </source>
</reference>
<dbReference type="OMA" id="HCAARER"/>
<keyword evidence="2" id="KW-0238">DNA-binding</keyword>
<organism evidence="7 8">
    <name type="scientific">Thalassiosira pseudonana</name>
    <name type="common">Marine diatom</name>
    <name type="synonym">Cyclotella nana</name>
    <dbReference type="NCBI Taxonomy" id="35128"/>
    <lineage>
        <taxon>Eukaryota</taxon>
        <taxon>Sar</taxon>
        <taxon>Stramenopiles</taxon>
        <taxon>Ochrophyta</taxon>
        <taxon>Bacillariophyta</taxon>
        <taxon>Coscinodiscophyceae</taxon>
        <taxon>Thalassiosirophycidae</taxon>
        <taxon>Thalassiosirales</taxon>
        <taxon>Thalassiosiraceae</taxon>
        <taxon>Thalassiosira</taxon>
    </lineage>
</organism>
<feature type="region of interest" description="Disordered" evidence="4">
    <location>
        <begin position="182"/>
        <end position="262"/>
    </location>
</feature>
<protein>
    <recommendedName>
        <fullName evidence="5">HSF-type DNA-binding domain-containing protein</fullName>
    </recommendedName>
</protein>
<gene>
    <name evidence="7" type="ORF">THAPSDRAFT_11667</name>
    <name evidence="6" type="ORF">THAPSDRAFT_24396</name>
</gene>
<keyword evidence="3" id="KW-0539">Nucleus</keyword>
<dbReference type="GO" id="GO:0003700">
    <property type="term" value="F:DNA-binding transcription factor activity"/>
    <property type="evidence" value="ECO:0007669"/>
    <property type="project" value="InterPro"/>
</dbReference>
<evidence type="ECO:0000256" key="4">
    <source>
        <dbReference type="SAM" id="MobiDB-lite"/>
    </source>
</evidence>
<dbReference type="PaxDb" id="35128-Thaps11667"/>
<dbReference type="GeneID" id="7445421"/>
<dbReference type="InterPro" id="IPR000232">
    <property type="entry name" value="HSF_DNA-bd"/>
</dbReference>
<dbReference type="eggNOG" id="ENOG502SSDF">
    <property type="taxonomic scope" value="Eukaryota"/>
</dbReference>
<dbReference type="SUPFAM" id="SSF46785">
    <property type="entry name" value="Winged helix' DNA-binding domain"/>
    <property type="match status" value="1"/>
</dbReference>
<dbReference type="GeneID" id="7449467"/>
<dbReference type="RefSeq" id="XP_002296637.1">
    <property type="nucleotide sequence ID" value="XM_002296601.1"/>
</dbReference>
<dbReference type="GO" id="GO:0043565">
    <property type="term" value="F:sequence-specific DNA binding"/>
    <property type="evidence" value="ECO:0007669"/>
    <property type="project" value="InterPro"/>
</dbReference>
<evidence type="ECO:0000259" key="5">
    <source>
        <dbReference type="Pfam" id="PF00447"/>
    </source>
</evidence>
<feature type="region of interest" description="Disordered" evidence="4">
    <location>
        <begin position="288"/>
        <end position="349"/>
    </location>
</feature>
<dbReference type="Pfam" id="PF00447">
    <property type="entry name" value="HSF_DNA-bind"/>
    <property type="match status" value="1"/>
</dbReference>
<reference evidence="7 8" key="2">
    <citation type="journal article" date="2008" name="Nature">
        <title>The Phaeodactylum genome reveals the evolutionary history of diatom genomes.</title>
        <authorList>
            <person name="Bowler C."/>
            <person name="Allen A.E."/>
            <person name="Badger J.H."/>
            <person name="Grimwood J."/>
            <person name="Jabbari K."/>
            <person name="Kuo A."/>
            <person name="Maheswari U."/>
            <person name="Martens C."/>
            <person name="Maumus F."/>
            <person name="Otillar R.P."/>
            <person name="Rayko E."/>
            <person name="Salamov A."/>
            <person name="Vandepoele K."/>
            <person name="Beszteri B."/>
            <person name="Gruber A."/>
            <person name="Heijde M."/>
            <person name="Katinka M."/>
            <person name="Mock T."/>
            <person name="Valentin K."/>
            <person name="Verret F."/>
            <person name="Berges J.A."/>
            <person name="Brownlee C."/>
            <person name="Cadoret J.P."/>
            <person name="Chiovitti A."/>
            <person name="Choi C.J."/>
            <person name="Coesel S."/>
            <person name="De Martino A."/>
            <person name="Detter J.C."/>
            <person name="Durkin C."/>
            <person name="Falciatore A."/>
            <person name="Fournet J."/>
            <person name="Haruta M."/>
            <person name="Huysman M.J."/>
            <person name="Jenkins B.D."/>
            <person name="Jiroutova K."/>
            <person name="Jorgensen R.E."/>
            <person name="Joubert Y."/>
            <person name="Kaplan A."/>
            <person name="Kroger N."/>
            <person name="Kroth P.G."/>
            <person name="La Roche J."/>
            <person name="Lindquist E."/>
            <person name="Lommer M."/>
            <person name="Martin-Jezequel V."/>
            <person name="Lopez P.J."/>
            <person name="Lucas S."/>
            <person name="Mangogna M."/>
            <person name="McGinnis K."/>
            <person name="Medlin L.K."/>
            <person name="Montsant A."/>
            <person name="Oudot-Le Secq M.P."/>
            <person name="Napoli C."/>
            <person name="Obornik M."/>
            <person name="Parker M.S."/>
            <person name="Petit J.L."/>
            <person name="Porcel B.M."/>
            <person name="Poulsen N."/>
            <person name="Robison M."/>
            <person name="Rychlewski L."/>
            <person name="Rynearson T.A."/>
            <person name="Schmutz J."/>
            <person name="Shapiro H."/>
            <person name="Siaut M."/>
            <person name="Stanley M."/>
            <person name="Sussman M.R."/>
            <person name="Taylor A.R."/>
            <person name="Vardi A."/>
            <person name="von Dassow P."/>
            <person name="Vyverman W."/>
            <person name="Willis A."/>
            <person name="Wyrwicz L.S."/>
            <person name="Rokhsar D.S."/>
            <person name="Weissenbach J."/>
            <person name="Armbrust E.V."/>
            <person name="Green B.R."/>
            <person name="Van de Peer Y."/>
            <person name="Grigoriev I.V."/>
        </authorList>
    </citation>
    <scope>NUCLEOTIDE SEQUENCE [LARGE SCALE GENOMIC DNA]</scope>
    <source>
        <strain evidence="7">CCMP1335</strain>
    </source>
</reference>
<evidence type="ECO:0000313" key="7">
    <source>
        <dbReference type="EMBL" id="EED87752.1"/>
    </source>
</evidence>
<dbReference type="KEGG" id="tps:THAPSDRAFT_24396"/>
<feature type="domain" description="HSF-type DNA-binding" evidence="5">
    <location>
        <begin position="18"/>
        <end position="92"/>
    </location>
</feature>
<evidence type="ECO:0000313" key="8">
    <source>
        <dbReference type="Proteomes" id="UP000001449"/>
    </source>
</evidence>
<name>B8CF75_THAPS</name>
<dbReference type="KEGG" id="tps:THAPSDRAFT_11667"/>
<evidence type="ECO:0000256" key="2">
    <source>
        <dbReference type="ARBA" id="ARBA00023125"/>
    </source>
</evidence>
<dbReference type="InterPro" id="IPR036388">
    <property type="entry name" value="WH-like_DNA-bd_sf"/>
</dbReference>
<feature type="compositionally biased region" description="Polar residues" evidence="4">
    <location>
        <begin position="138"/>
        <end position="147"/>
    </location>
</feature>
<dbReference type="AlphaFoldDB" id="B8CF75"/>
<dbReference type="HOGENOM" id="CLU_740798_0_0_1"/>
<accession>B8CF75</accession>
<dbReference type="Proteomes" id="UP000001449">
    <property type="component" value="Chromosome 22"/>
</dbReference>
<dbReference type="Proteomes" id="UP000001449">
    <property type="component" value="Chromosome 11"/>
</dbReference>
<dbReference type="InterPro" id="IPR036390">
    <property type="entry name" value="WH_DNA-bd_sf"/>
</dbReference>
<feature type="region of interest" description="Disordered" evidence="4">
    <location>
        <begin position="118"/>
        <end position="147"/>
    </location>
</feature>
<accession>B8LBK0</accession>
<dbReference type="GO" id="GO:0005634">
    <property type="term" value="C:nucleus"/>
    <property type="evidence" value="ECO:0007669"/>
    <property type="project" value="UniProtKB-SubCell"/>
</dbReference>
<dbReference type="EMBL" id="DS999415">
    <property type="protein sequence ID" value="EED87333.1"/>
    <property type="molecule type" value="Genomic_DNA"/>
</dbReference>
<comment type="subcellular location">
    <subcellularLocation>
        <location evidence="1">Nucleus</location>
    </subcellularLocation>
</comment>
<evidence type="ECO:0000313" key="6">
    <source>
        <dbReference type="EMBL" id="EED87333.1"/>
    </source>
</evidence>
<feature type="compositionally biased region" description="Low complexity" evidence="4">
    <location>
        <begin position="307"/>
        <end position="316"/>
    </location>
</feature>
<proteinExistence type="predicted"/>
<dbReference type="Gene3D" id="1.10.10.10">
    <property type="entry name" value="Winged helix-like DNA-binding domain superfamily/Winged helix DNA-binding domain"/>
    <property type="match status" value="1"/>
</dbReference>
<dbReference type="RefSeq" id="XP_002294972.1">
    <property type="nucleotide sequence ID" value="XM_002294936.1"/>
</dbReference>
<evidence type="ECO:0000256" key="1">
    <source>
        <dbReference type="ARBA" id="ARBA00004123"/>
    </source>
</evidence>
<reference evidence="7 8" key="1">
    <citation type="journal article" date="2004" name="Science">
        <title>The genome of the diatom Thalassiosira pseudonana: ecology, evolution, and metabolism.</title>
        <authorList>
            <person name="Armbrust E.V."/>
            <person name="Berges J.A."/>
            <person name="Bowler C."/>
            <person name="Green B.R."/>
            <person name="Martinez D."/>
            <person name="Putnam N.H."/>
            <person name="Zhou S."/>
            <person name="Allen A.E."/>
            <person name="Apt K.E."/>
            <person name="Bechner M."/>
            <person name="Brzezinski M.A."/>
            <person name="Chaal B.K."/>
            <person name="Chiovitti A."/>
            <person name="Davis A.K."/>
            <person name="Demarest M.S."/>
            <person name="Detter J.C."/>
            <person name="Glavina T."/>
            <person name="Goodstein D."/>
            <person name="Hadi M.Z."/>
            <person name="Hellsten U."/>
            <person name="Hildebrand M."/>
            <person name="Jenkins B.D."/>
            <person name="Jurka J."/>
            <person name="Kapitonov V.V."/>
            <person name="Kroger N."/>
            <person name="Lau W.W."/>
            <person name="Lane T.W."/>
            <person name="Larimer F.W."/>
            <person name="Lippmeier J.C."/>
            <person name="Lucas S."/>
            <person name="Medina M."/>
            <person name="Montsant A."/>
            <person name="Obornik M."/>
            <person name="Parker M.S."/>
            <person name="Palenik B."/>
            <person name="Pazour G.J."/>
            <person name="Richardson P.M."/>
            <person name="Rynearson T.A."/>
            <person name="Saito M.A."/>
            <person name="Schwartz D.C."/>
            <person name="Thamatrakoln K."/>
            <person name="Valentin K."/>
            <person name="Vardi A."/>
            <person name="Wilkerson F.P."/>
            <person name="Rokhsar D.S."/>
        </authorList>
    </citation>
    <scope>NUCLEOTIDE SEQUENCE [LARGE SCALE GENOMIC DNA]</scope>
    <source>
        <strain evidence="7">CCMP1335</strain>
    </source>
</reference>
<dbReference type="EMBL" id="CM000653">
    <property type="protein sequence ID" value="EED87752.1"/>
    <property type="molecule type" value="Genomic_DNA"/>
</dbReference>
<keyword evidence="8" id="KW-1185">Reference proteome</keyword>
<evidence type="ECO:0000256" key="3">
    <source>
        <dbReference type="ARBA" id="ARBA00023242"/>
    </source>
</evidence>
<feature type="compositionally biased region" description="Polar residues" evidence="4">
    <location>
        <begin position="250"/>
        <end position="259"/>
    </location>
</feature>